<dbReference type="Pfam" id="PF00890">
    <property type="entry name" value="FAD_binding_2"/>
    <property type="match status" value="1"/>
</dbReference>
<dbReference type="PANTHER" id="PTHR42842">
    <property type="entry name" value="FAD/NAD(P)-BINDING OXIDOREDUCTASE"/>
    <property type="match status" value="1"/>
</dbReference>
<sequence length="809" mass="87335">MEALGAALGRSSSGLFESLLPPASLHRTPFLPPSHPLPFPNASENLSKLSKPLLLRCSAGPARAPPHGNPSVWRRRDPPGQETSGSDAEGHHRRAPPRRPRPPQQIVSREIWTPSGVVKVTPKPDFQRSRSRRPPSNSPRSAPPERKVDPGAWRLYQVKVPLDVDPGKDDISVHSFLREEVARRLLCKAERLQGDVISIVRKSFDARKKEKPVFVYIVDVSAAAVTAAHSKAPHNLKKLKMKPGLFERAPADSEQTTKGLEYDVLSNEVGEGSLELDGYDDTSDGALPVRLTGRTAPRYVGPRKDRDELEAEEEVERREESEESASSSRGDATSGGSIQKEKAIVVGSGPAGLFAALALAEAGIKVTVVERGQPVERRGRDIGALMVRRSLNADSNYCYGEGGAGTWSDGKLTTRIGKNSEEVREVLRKLVQFGGPERILVDGKPHLGTDRLVRMLRAFREHLEGLGVEMRFGEIVDDLVIQSGQVTGALVRNLSTGASEVMSADSVVLGVGHSARDVYTMLEGHEVHMAQKDFAAGFRIEHPQALIDRIQYREWADSVDRGRGKVPVADYTLAAQERGDNRSCFSFCMCPGGQVVPTSTNADELCVNGMSFSRRASQWANAALVVPVSAPDFVEFGGDSPLAGVAFQRAMERRAAAMGGGNFVAPVQRAADFLDGVLSADPLPSSSYRLGVRSARLDELYPDVVTASLRQALLAFDKMMPGFVSPDALLHGVETRTSAPVRIERDPATLQSVSHPGLYPIGEGAGYAGGIVSSAVDGMRVGNAIVRTMRGEGAESSEAKESEFEAALV</sequence>
<evidence type="ECO:0000259" key="5">
    <source>
        <dbReference type="Pfam" id="PF21688"/>
    </source>
</evidence>
<evidence type="ECO:0000256" key="2">
    <source>
        <dbReference type="ARBA" id="ARBA00023002"/>
    </source>
</evidence>
<dbReference type="EMBL" id="DF237037">
    <property type="protein sequence ID" value="GAQ81689.1"/>
    <property type="molecule type" value="Genomic_DNA"/>
</dbReference>
<dbReference type="PRINTS" id="PR00419">
    <property type="entry name" value="ADXRDTASE"/>
</dbReference>
<gene>
    <name evidence="6" type="ORF">KFL_000880030</name>
</gene>
<dbReference type="InterPro" id="IPR036188">
    <property type="entry name" value="FAD/NAD-bd_sf"/>
</dbReference>
<evidence type="ECO:0008006" key="8">
    <source>
        <dbReference type="Google" id="ProtNLM"/>
    </source>
</evidence>
<dbReference type="STRING" id="105231.A0A1Y1HWY4"/>
<dbReference type="AlphaFoldDB" id="A0A1Y1HWY4"/>
<dbReference type="InterPro" id="IPR028348">
    <property type="entry name" value="FAD-binding_protein"/>
</dbReference>
<feature type="compositionally biased region" description="Basic residues" evidence="3">
    <location>
        <begin position="91"/>
        <end position="101"/>
    </location>
</feature>
<name>A0A1Y1HWY4_KLENI</name>
<feature type="domain" description="FAD-dependent protein C-terminal" evidence="5">
    <location>
        <begin position="533"/>
        <end position="737"/>
    </location>
</feature>
<organism evidence="6 7">
    <name type="scientific">Klebsormidium nitens</name>
    <name type="common">Green alga</name>
    <name type="synonym">Ulothrix nitens</name>
    <dbReference type="NCBI Taxonomy" id="105231"/>
    <lineage>
        <taxon>Eukaryota</taxon>
        <taxon>Viridiplantae</taxon>
        <taxon>Streptophyta</taxon>
        <taxon>Klebsormidiophyceae</taxon>
        <taxon>Klebsormidiales</taxon>
        <taxon>Klebsormidiaceae</taxon>
        <taxon>Klebsormidium</taxon>
    </lineage>
</organism>
<dbReference type="GO" id="GO:0015979">
    <property type="term" value="P:photosynthesis"/>
    <property type="evidence" value="ECO:0000318"/>
    <property type="project" value="GO_Central"/>
</dbReference>
<accession>A0A1Y1HWY4</accession>
<evidence type="ECO:0000256" key="3">
    <source>
        <dbReference type="SAM" id="MobiDB-lite"/>
    </source>
</evidence>
<protein>
    <recommendedName>
        <fullName evidence="8">FAD-binding domain-containing protein</fullName>
    </recommendedName>
</protein>
<dbReference type="Gene3D" id="3.50.50.60">
    <property type="entry name" value="FAD/NAD(P)-binding domain"/>
    <property type="match status" value="2"/>
</dbReference>
<dbReference type="InterPro" id="IPR049516">
    <property type="entry name" value="FAD-depend_C"/>
</dbReference>
<evidence type="ECO:0000313" key="7">
    <source>
        <dbReference type="Proteomes" id="UP000054558"/>
    </source>
</evidence>
<evidence type="ECO:0000259" key="4">
    <source>
        <dbReference type="Pfam" id="PF00890"/>
    </source>
</evidence>
<dbReference type="Gene3D" id="3.30.70.2700">
    <property type="match status" value="1"/>
</dbReference>
<evidence type="ECO:0000313" key="6">
    <source>
        <dbReference type="EMBL" id="GAQ81689.1"/>
    </source>
</evidence>
<dbReference type="OrthoDB" id="2690153at2759"/>
<keyword evidence="2" id="KW-0560">Oxidoreductase</keyword>
<evidence type="ECO:0000256" key="1">
    <source>
        <dbReference type="ARBA" id="ARBA00022630"/>
    </source>
</evidence>
<reference evidence="6 7" key="1">
    <citation type="journal article" date="2014" name="Nat. Commun.">
        <title>Klebsormidium flaccidum genome reveals primary factors for plant terrestrial adaptation.</title>
        <authorList>
            <person name="Hori K."/>
            <person name="Maruyama F."/>
            <person name="Fujisawa T."/>
            <person name="Togashi T."/>
            <person name="Yamamoto N."/>
            <person name="Seo M."/>
            <person name="Sato S."/>
            <person name="Yamada T."/>
            <person name="Mori H."/>
            <person name="Tajima N."/>
            <person name="Moriyama T."/>
            <person name="Ikeuchi M."/>
            <person name="Watanabe M."/>
            <person name="Wada H."/>
            <person name="Kobayashi K."/>
            <person name="Saito M."/>
            <person name="Masuda T."/>
            <person name="Sasaki-Sekimoto Y."/>
            <person name="Mashiguchi K."/>
            <person name="Awai K."/>
            <person name="Shimojima M."/>
            <person name="Masuda S."/>
            <person name="Iwai M."/>
            <person name="Nobusawa T."/>
            <person name="Narise T."/>
            <person name="Kondo S."/>
            <person name="Saito H."/>
            <person name="Sato R."/>
            <person name="Murakawa M."/>
            <person name="Ihara Y."/>
            <person name="Oshima-Yamada Y."/>
            <person name="Ohtaka K."/>
            <person name="Satoh M."/>
            <person name="Sonobe K."/>
            <person name="Ishii M."/>
            <person name="Ohtani R."/>
            <person name="Kanamori-Sato M."/>
            <person name="Honoki R."/>
            <person name="Miyazaki D."/>
            <person name="Mochizuki H."/>
            <person name="Umetsu J."/>
            <person name="Higashi K."/>
            <person name="Shibata D."/>
            <person name="Kamiya Y."/>
            <person name="Sato N."/>
            <person name="Nakamura Y."/>
            <person name="Tabata S."/>
            <person name="Ida S."/>
            <person name="Kurokawa K."/>
            <person name="Ohta H."/>
        </authorList>
    </citation>
    <scope>NUCLEOTIDE SEQUENCE [LARGE SCALE GENOMIC DNA]</scope>
    <source>
        <strain evidence="6 7">NIES-2285</strain>
    </source>
</reference>
<feature type="region of interest" description="Disordered" evidence="3">
    <location>
        <begin position="273"/>
        <end position="337"/>
    </location>
</feature>
<feature type="domain" description="FAD-dependent oxidoreductase 2 FAD-binding" evidence="4">
    <location>
        <begin position="343"/>
        <end position="375"/>
    </location>
</feature>
<feature type="region of interest" description="Disordered" evidence="3">
    <location>
        <begin position="58"/>
        <end position="150"/>
    </location>
</feature>
<proteinExistence type="predicted"/>
<dbReference type="Pfam" id="PF21688">
    <property type="entry name" value="FAD-depend_C"/>
    <property type="match status" value="1"/>
</dbReference>
<keyword evidence="1" id="KW-0285">Flavoprotein</keyword>
<keyword evidence="7" id="KW-1185">Reference proteome</keyword>
<dbReference type="Proteomes" id="UP000054558">
    <property type="component" value="Unassembled WGS sequence"/>
</dbReference>
<dbReference type="SUPFAM" id="SSF51905">
    <property type="entry name" value="FAD/NAD(P)-binding domain"/>
    <property type="match status" value="1"/>
</dbReference>
<dbReference type="GO" id="GO:0016491">
    <property type="term" value="F:oxidoreductase activity"/>
    <property type="evidence" value="ECO:0007669"/>
    <property type="project" value="UniProtKB-KW"/>
</dbReference>
<dbReference type="PANTHER" id="PTHR42842:SF3">
    <property type="entry name" value="FAD_NAD(P)-BINDING OXIDOREDUCTASE FAMILY PROTEIN"/>
    <property type="match status" value="1"/>
</dbReference>
<dbReference type="InterPro" id="IPR003953">
    <property type="entry name" value="FAD-dep_OxRdtase_2_FAD-bd"/>
</dbReference>
<dbReference type="OMA" id="TESNFCF"/>